<feature type="domain" description="HTH CENPB-type" evidence="2">
    <location>
        <begin position="1"/>
        <end position="61"/>
    </location>
</feature>
<dbReference type="Pfam" id="PF03221">
    <property type="entry name" value="HTH_Tnp_Tc5"/>
    <property type="match status" value="1"/>
</dbReference>
<dbReference type="AlphaFoldDB" id="A0AAV6YHF1"/>
<keyword evidence="4" id="KW-1185">Reference proteome</keyword>
<protein>
    <recommendedName>
        <fullName evidence="2">HTH CENPB-type domain-containing protein</fullName>
    </recommendedName>
</protein>
<organism evidence="3 4">
    <name type="scientific">Buddleja alternifolia</name>
    <dbReference type="NCBI Taxonomy" id="168488"/>
    <lineage>
        <taxon>Eukaryota</taxon>
        <taxon>Viridiplantae</taxon>
        <taxon>Streptophyta</taxon>
        <taxon>Embryophyta</taxon>
        <taxon>Tracheophyta</taxon>
        <taxon>Spermatophyta</taxon>
        <taxon>Magnoliopsida</taxon>
        <taxon>eudicotyledons</taxon>
        <taxon>Gunneridae</taxon>
        <taxon>Pentapetalae</taxon>
        <taxon>asterids</taxon>
        <taxon>lamiids</taxon>
        <taxon>Lamiales</taxon>
        <taxon>Scrophulariaceae</taxon>
        <taxon>Buddlejeae</taxon>
        <taxon>Buddleja</taxon>
    </lineage>
</organism>
<keyword evidence="1" id="KW-0238">DNA-binding</keyword>
<dbReference type="SMART" id="SM00674">
    <property type="entry name" value="CENPB"/>
    <property type="match status" value="1"/>
</dbReference>
<name>A0AAV6YHF1_9LAMI</name>
<gene>
    <name evidence="3" type="ORF">BUALT_Bualt01G0212700</name>
</gene>
<dbReference type="Pfam" id="PF03184">
    <property type="entry name" value="DDE_1"/>
    <property type="match status" value="1"/>
</dbReference>
<accession>A0AAV6YHF1</accession>
<dbReference type="Proteomes" id="UP000826271">
    <property type="component" value="Unassembled WGS sequence"/>
</dbReference>
<dbReference type="GO" id="GO:0005634">
    <property type="term" value="C:nucleus"/>
    <property type="evidence" value="ECO:0007669"/>
    <property type="project" value="TreeGrafter"/>
</dbReference>
<evidence type="ECO:0000313" key="4">
    <source>
        <dbReference type="Proteomes" id="UP000826271"/>
    </source>
</evidence>
<dbReference type="SUPFAM" id="SSF46689">
    <property type="entry name" value="Homeodomain-like"/>
    <property type="match status" value="1"/>
</dbReference>
<proteinExistence type="predicted"/>
<comment type="caution">
    <text evidence="3">The sequence shown here is derived from an EMBL/GenBank/DDBJ whole genome shotgun (WGS) entry which is preliminary data.</text>
</comment>
<dbReference type="InterPro" id="IPR050863">
    <property type="entry name" value="CenT-Element_Derived"/>
</dbReference>
<sequence>MESALYEWFVCNQQHTNISGELLKEKGNIFVRHLYPEAISFEFSNGWLEKFKQRHAIRSFRRFGESGSVDIEKIKASLPSIREELDKWAWKVIYNMDETGLFYRMQANNSFTTKQLEGRKQNKERITIVICCNGDGSDKLPLWIIGRVLKPSKVSLLVGIVNVVASWSIDVKPHTIKNCFKHCKIRTDCADDSEVTKELDEEDQRIVADLRNQIKELYYNNQMDMDVFLDHPNEQQIVYALTEE</sequence>
<evidence type="ECO:0000313" key="3">
    <source>
        <dbReference type="EMBL" id="KAG8391682.1"/>
    </source>
</evidence>
<evidence type="ECO:0000259" key="2">
    <source>
        <dbReference type="PROSITE" id="PS51253"/>
    </source>
</evidence>
<evidence type="ECO:0000256" key="1">
    <source>
        <dbReference type="ARBA" id="ARBA00023125"/>
    </source>
</evidence>
<dbReference type="GO" id="GO:0003677">
    <property type="term" value="F:DNA binding"/>
    <property type="evidence" value="ECO:0007669"/>
    <property type="project" value="UniProtKB-KW"/>
</dbReference>
<dbReference type="InterPro" id="IPR006600">
    <property type="entry name" value="HTH_CenpB_DNA-bd_dom"/>
</dbReference>
<dbReference type="PANTHER" id="PTHR19303">
    <property type="entry name" value="TRANSPOSON"/>
    <property type="match status" value="1"/>
</dbReference>
<dbReference type="Gene3D" id="1.10.10.60">
    <property type="entry name" value="Homeodomain-like"/>
    <property type="match status" value="1"/>
</dbReference>
<dbReference type="InterPro" id="IPR004875">
    <property type="entry name" value="DDE_SF_endonuclease_dom"/>
</dbReference>
<dbReference type="PROSITE" id="PS51253">
    <property type="entry name" value="HTH_CENPB"/>
    <property type="match status" value="1"/>
</dbReference>
<dbReference type="PANTHER" id="PTHR19303:SF73">
    <property type="entry name" value="PROTEIN PDC2"/>
    <property type="match status" value="1"/>
</dbReference>
<reference evidence="3" key="1">
    <citation type="submission" date="2019-10" db="EMBL/GenBank/DDBJ databases">
        <authorList>
            <person name="Zhang R."/>
            <person name="Pan Y."/>
            <person name="Wang J."/>
            <person name="Ma R."/>
            <person name="Yu S."/>
        </authorList>
    </citation>
    <scope>NUCLEOTIDE SEQUENCE</scope>
    <source>
        <strain evidence="3">LA-IB0</strain>
        <tissue evidence="3">Leaf</tissue>
    </source>
</reference>
<dbReference type="InterPro" id="IPR009057">
    <property type="entry name" value="Homeodomain-like_sf"/>
</dbReference>
<dbReference type="EMBL" id="WHWC01000001">
    <property type="protein sequence ID" value="KAG8391682.1"/>
    <property type="molecule type" value="Genomic_DNA"/>
</dbReference>